<organism evidence="2 3">
    <name type="scientific">Flavivirga rizhaonensis</name>
    <dbReference type="NCBI Taxonomy" id="2559571"/>
    <lineage>
        <taxon>Bacteria</taxon>
        <taxon>Pseudomonadati</taxon>
        <taxon>Bacteroidota</taxon>
        <taxon>Flavobacteriia</taxon>
        <taxon>Flavobacteriales</taxon>
        <taxon>Flavobacteriaceae</taxon>
        <taxon>Flavivirga</taxon>
    </lineage>
</organism>
<protein>
    <submittedName>
        <fullName evidence="2">DUF3784 domain-containing protein</fullName>
    </submittedName>
</protein>
<feature type="transmembrane region" description="Helical" evidence="1">
    <location>
        <begin position="79"/>
        <end position="95"/>
    </location>
</feature>
<sequence length="131" mass="14883">MIYIIIGISTLFIIIAYGVTINNAKYLLSGYNTMSKEERAKFDIDNYIPFFKKFHLILGISCFIIGSSLTLIVSQEAGSIFIGTYPIAAYIYFIKKSNIYYDKKHQNLNKLAQLVLIGVLILTIILIIKVF</sequence>
<feature type="transmembrane region" description="Helical" evidence="1">
    <location>
        <begin position="6"/>
        <end position="28"/>
    </location>
</feature>
<gene>
    <name evidence="2" type="ORF">EM932_02890</name>
</gene>
<accession>A0A4S1E399</accession>
<feature type="transmembrane region" description="Helical" evidence="1">
    <location>
        <begin position="107"/>
        <end position="128"/>
    </location>
</feature>
<evidence type="ECO:0000313" key="2">
    <source>
        <dbReference type="EMBL" id="TGV04488.1"/>
    </source>
</evidence>
<dbReference type="OrthoDB" id="954876at2"/>
<feature type="transmembrane region" description="Helical" evidence="1">
    <location>
        <begin position="54"/>
        <end position="73"/>
    </location>
</feature>
<keyword evidence="1" id="KW-0812">Transmembrane</keyword>
<dbReference type="Pfam" id="PF12650">
    <property type="entry name" value="DUF3784"/>
    <property type="match status" value="1"/>
</dbReference>
<keyword evidence="1" id="KW-0472">Membrane</keyword>
<keyword evidence="3" id="KW-1185">Reference proteome</keyword>
<name>A0A4S1E399_9FLAO</name>
<proteinExistence type="predicted"/>
<reference evidence="2 3" key="1">
    <citation type="submission" date="2019-04" db="EMBL/GenBank/DDBJ databases">
        <authorList>
            <person name="Liu A."/>
        </authorList>
    </citation>
    <scope>NUCLEOTIDE SEQUENCE [LARGE SCALE GENOMIC DNA]</scope>
    <source>
        <strain evidence="2 3">RZ03</strain>
    </source>
</reference>
<dbReference type="EMBL" id="SRSO01000002">
    <property type="protein sequence ID" value="TGV04488.1"/>
    <property type="molecule type" value="Genomic_DNA"/>
</dbReference>
<dbReference type="InterPro" id="IPR017259">
    <property type="entry name" value="UCP037672"/>
</dbReference>
<evidence type="ECO:0000313" key="3">
    <source>
        <dbReference type="Proteomes" id="UP000307602"/>
    </source>
</evidence>
<dbReference type="RefSeq" id="WP_135875298.1">
    <property type="nucleotide sequence ID" value="NZ_SRSO01000002.1"/>
</dbReference>
<comment type="caution">
    <text evidence="2">The sequence shown here is derived from an EMBL/GenBank/DDBJ whole genome shotgun (WGS) entry which is preliminary data.</text>
</comment>
<evidence type="ECO:0000256" key="1">
    <source>
        <dbReference type="SAM" id="Phobius"/>
    </source>
</evidence>
<keyword evidence="1" id="KW-1133">Transmembrane helix</keyword>
<dbReference type="AlphaFoldDB" id="A0A4S1E399"/>
<dbReference type="Proteomes" id="UP000307602">
    <property type="component" value="Unassembled WGS sequence"/>
</dbReference>